<sequence length="196" mass="22321">LFIVLVSFDFDSKFPKKKALEVLFQVPCRENVTNPNPSQNRYAELAVVLSGKWLLSDGRVGKRTQASNLLDGHHQIKQGTCEVVAVHRCCNKNRIEERSQTDRLLAQLGLSLLVLKGKNTLFFRKALKLCKYNHAKSTKEMPAIEKFGIRIISDSPESSEQSLLLKTKSIKHNCSIRIHQYNLQPEMETTIIVNIF</sequence>
<comment type="similarity">
    <text evidence="1">Belongs to the TAFA family.</text>
</comment>
<dbReference type="InterPro" id="IPR051743">
    <property type="entry name" value="TAFA_chemokine-like"/>
</dbReference>
<organism evidence="3 4">
    <name type="scientific">Balaenoptera physalus</name>
    <name type="common">Fin whale</name>
    <name type="synonym">Balaena physalus</name>
    <dbReference type="NCBI Taxonomy" id="9770"/>
    <lineage>
        <taxon>Eukaryota</taxon>
        <taxon>Metazoa</taxon>
        <taxon>Chordata</taxon>
        <taxon>Craniata</taxon>
        <taxon>Vertebrata</taxon>
        <taxon>Euteleostomi</taxon>
        <taxon>Mammalia</taxon>
        <taxon>Eutheria</taxon>
        <taxon>Laurasiatheria</taxon>
        <taxon>Artiodactyla</taxon>
        <taxon>Whippomorpha</taxon>
        <taxon>Cetacea</taxon>
        <taxon>Mysticeti</taxon>
        <taxon>Balaenopteridae</taxon>
        <taxon>Balaenoptera</taxon>
    </lineage>
</organism>
<protein>
    <submittedName>
        <fullName evidence="3">Uncharacterized protein</fullName>
    </submittedName>
</protein>
<dbReference type="PANTHER" id="PTHR31770">
    <property type="entry name" value="CHEMOKINE-LIKE PROTEIN TAFA FAMILY MEMBER"/>
    <property type="match status" value="1"/>
</dbReference>
<dbReference type="PANTHER" id="PTHR31770:SF7">
    <property type="entry name" value="CHEMOKINE-LIKE PROTEIN TAFA-4"/>
    <property type="match status" value="1"/>
</dbReference>
<name>A0A643BTL7_BALPH</name>
<dbReference type="AlphaFoldDB" id="A0A643BTL7"/>
<dbReference type="Pfam" id="PF12020">
    <property type="entry name" value="TAFA"/>
    <property type="match status" value="1"/>
</dbReference>
<gene>
    <name evidence="3" type="ORF">E2I00_005398</name>
</gene>
<evidence type="ECO:0000256" key="1">
    <source>
        <dbReference type="ARBA" id="ARBA00006101"/>
    </source>
</evidence>
<keyword evidence="2" id="KW-0732">Signal</keyword>
<dbReference type="Proteomes" id="UP000437017">
    <property type="component" value="Unassembled WGS sequence"/>
</dbReference>
<evidence type="ECO:0000256" key="2">
    <source>
        <dbReference type="ARBA" id="ARBA00022729"/>
    </source>
</evidence>
<dbReference type="EMBL" id="SGJD01004647">
    <property type="protein sequence ID" value="KAB0391317.1"/>
    <property type="molecule type" value="Genomic_DNA"/>
</dbReference>
<dbReference type="GO" id="GO:0048018">
    <property type="term" value="F:receptor ligand activity"/>
    <property type="evidence" value="ECO:0007669"/>
    <property type="project" value="TreeGrafter"/>
</dbReference>
<dbReference type="InterPro" id="IPR020350">
    <property type="entry name" value="Chemokine-like_TAFA"/>
</dbReference>
<dbReference type="GO" id="GO:0005615">
    <property type="term" value="C:extracellular space"/>
    <property type="evidence" value="ECO:0007669"/>
    <property type="project" value="TreeGrafter"/>
</dbReference>
<keyword evidence="4" id="KW-1185">Reference proteome</keyword>
<dbReference type="GO" id="GO:0006909">
    <property type="term" value="P:phagocytosis"/>
    <property type="evidence" value="ECO:0007669"/>
    <property type="project" value="TreeGrafter"/>
</dbReference>
<proteinExistence type="inferred from homology"/>
<accession>A0A643BTL7</accession>
<evidence type="ECO:0000313" key="4">
    <source>
        <dbReference type="Proteomes" id="UP000437017"/>
    </source>
</evidence>
<feature type="non-terminal residue" evidence="3">
    <location>
        <position position="1"/>
    </location>
</feature>
<dbReference type="GO" id="GO:0048246">
    <property type="term" value="P:macrophage chemotaxis"/>
    <property type="evidence" value="ECO:0007669"/>
    <property type="project" value="TreeGrafter"/>
</dbReference>
<evidence type="ECO:0000313" key="3">
    <source>
        <dbReference type="EMBL" id="KAB0391317.1"/>
    </source>
</evidence>
<reference evidence="3 4" key="1">
    <citation type="journal article" date="2019" name="PLoS ONE">
        <title>Genomic analyses reveal an absence of contemporary introgressive admixture between fin whales and blue whales, despite known hybrids.</title>
        <authorList>
            <person name="Westbury M.V."/>
            <person name="Petersen B."/>
            <person name="Lorenzen E.D."/>
        </authorList>
    </citation>
    <scope>NUCLEOTIDE SEQUENCE [LARGE SCALE GENOMIC DNA]</scope>
    <source>
        <strain evidence="3">FinWhale-01</strain>
    </source>
</reference>
<comment type="caution">
    <text evidence="3">The sequence shown here is derived from an EMBL/GenBank/DDBJ whole genome shotgun (WGS) entry which is preliminary data.</text>
</comment>